<evidence type="ECO:0000259" key="8">
    <source>
        <dbReference type="PROSITE" id="PS50023"/>
    </source>
</evidence>
<feature type="region of interest" description="Disordered" evidence="7">
    <location>
        <begin position="479"/>
        <end position="509"/>
    </location>
</feature>
<evidence type="ECO:0000313" key="10">
    <source>
        <dbReference type="EMBL" id="TEB36504.1"/>
    </source>
</evidence>
<dbReference type="PANTHER" id="PTHR24215:SF10">
    <property type="entry name" value="RHO-GTPASE-ACTIVATING PROTEIN LRG1"/>
    <property type="match status" value="1"/>
</dbReference>
<feature type="region of interest" description="Disordered" evidence="7">
    <location>
        <begin position="1187"/>
        <end position="1391"/>
    </location>
</feature>
<feature type="region of interest" description="Disordered" evidence="7">
    <location>
        <begin position="650"/>
        <end position="736"/>
    </location>
</feature>
<gene>
    <name evidence="10" type="ORF">FA13DRAFT_1726864</name>
</gene>
<proteinExistence type="predicted"/>
<dbReference type="SUPFAM" id="SSF57716">
    <property type="entry name" value="Glucocorticoid receptor-like (DNA-binding domain)"/>
    <property type="match status" value="2"/>
</dbReference>
<dbReference type="GO" id="GO:0030036">
    <property type="term" value="P:actin cytoskeleton organization"/>
    <property type="evidence" value="ECO:0007669"/>
    <property type="project" value="TreeGrafter"/>
</dbReference>
<dbReference type="OrthoDB" id="20689at2759"/>
<dbReference type="SMART" id="SM00132">
    <property type="entry name" value="LIM"/>
    <property type="match status" value="3"/>
</dbReference>
<feature type="compositionally biased region" description="Low complexity" evidence="7">
    <location>
        <begin position="492"/>
        <end position="502"/>
    </location>
</feature>
<protein>
    <submittedName>
        <fullName evidence="10">RhoGAP-domain-containing protein</fullName>
    </submittedName>
</protein>
<dbReference type="Pfam" id="PF00620">
    <property type="entry name" value="RhoGAP"/>
    <property type="match status" value="1"/>
</dbReference>
<dbReference type="GO" id="GO:0030695">
    <property type="term" value="F:GTPase regulator activity"/>
    <property type="evidence" value="ECO:0007669"/>
    <property type="project" value="UniProtKB-ARBA"/>
</dbReference>
<keyword evidence="6" id="KW-0440">LIM domain</keyword>
<dbReference type="PANTHER" id="PTHR24215">
    <property type="entry name" value="RHO-GTPASE-ACTIVATING PROTEIN LRG1"/>
    <property type="match status" value="1"/>
</dbReference>
<evidence type="ECO:0000256" key="7">
    <source>
        <dbReference type="SAM" id="MobiDB-lite"/>
    </source>
</evidence>
<evidence type="ECO:0000259" key="9">
    <source>
        <dbReference type="PROSITE" id="PS50238"/>
    </source>
</evidence>
<dbReference type="FunFam" id="2.10.110.10:FF:000058">
    <property type="entry name" value="Rho GTPase activator Lrg11"/>
    <property type="match status" value="1"/>
</dbReference>
<feature type="compositionally biased region" description="Gly residues" evidence="7">
    <location>
        <begin position="1265"/>
        <end position="1274"/>
    </location>
</feature>
<evidence type="ECO:0000313" key="11">
    <source>
        <dbReference type="Proteomes" id="UP000298030"/>
    </source>
</evidence>
<keyword evidence="4 6" id="KW-0862">Zinc</keyword>
<dbReference type="PROSITE" id="PS50023">
    <property type="entry name" value="LIM_DOMAIN_2"/>
    <property type="match status" value="1"/>
</dbReference>
<evidence type="ECO:0000256" key="5">
    <source>
        <dbReference type="ARBA" id="ARBA00023242"/>
    </source>
</evidence>
<keyword evidence="11" id="KW-1185">Reference proteome</keyword>
<comment type="subcellular location">
    <subcellularLocation>
        <location evidence="1">Nucleus</location>
    </subcellularLocation>
</comment>
<dbReference type="PROSITE" id="PS00478">
    <property type="entry name" value="LIM_DOMAIN_1"/>
    <property type="match status" value="1"/>
</dbReference>
<dbReference type="InterPro" id="IPR008936">
    <property type="entry name" value="Rho_GTPase_activation_prot"/>
</dbReference>
<dbReference type="PROSITE" id="PS50238">
    <property type="entry name" value="RHOGAP"/>
    <property type="match status" value="1"/>
</dbReference>
<feature type="region of interest" description="Disordered" evidence="7">
    <location>
        <begin position="401"/>
        <end position="421"/>
    </location>
</feature>
<dbReference type="GO" id="GO:0005737">
    <property type="term" value="C:cytoplasm"/>
    <property type="evidence" value="ECO:0007669"/>
    <property type="project" value="TreeGrafter"/>
</dbReference>
<dbReference type="Gene3D" id="2.10.110.10">
    <property type="entry name" value="Cysteine Rich Protein"/>
    <property type="match status" value="4"/>
</dbReference>
<dbReference type="InterPro" id="IPR001781">
    <property type="entry name" value="Znf_LIM"/>
</dbReference>
<dbReference type="GO" id="GO:0005634">
    <property type="term" value="C:nucleus"/>
    <property type="evidence" value="ECO:0007669"/>
    <property type="project" value="UniProtKB-SubCell"/>
</dbReference>
<evidence type="ECO:0000256" key="6">
    <source>
        <dbReference type="PROSITE-ProRule" id="PRU00125"/>
    </source>
</evidence>
<dbReference type="Gene3D" id="1.10.555.10">
    <property type="entry name" value="Rho GTPase activation protein"/>
    <property type="match status" value="1"/>
</dbReference>
<reference evidence="10 11" key="1">
    <citation type="journal article" date="2019" name="Nat. Ecol. Evol.">
        <title>Megaphylogeny resolves global patterns of mushroom evolution.</title>
        <authorList>
            <person name="Varga T."/>
            <person name="Krizsan K."/>
            <person name="Foldi C."/>
            <person name="Dima B."/>
            <person name="Sanchez-Garcia M."/>
            <person name="Sanchez-Ramirez S."/>
            <person name="Szollosi G.J."/>
            <person name="Szarkandi J.G."/>
            <person name="Papp V."/>
            <person name="Albert L."/>
            <person name="Andreopoulos W."/>
            <person name="Angelini C."/>
            <person name="Antonin V."/>
            <person name="Barry K.W."/>
            <person name="Bougher N.L."/>
            <person name="Buchanan P."/>
            <person name="Buyck B."/>
            <person name="Bense V."/>
            <person name="Catcheside P."/>
            <person name="Chovatia M."/>
            <person name="Cooper J."/>
            <person name="Damon W."/>
            <person name="Desjardin D."/>
            <person name="Finy P."/>
            <person name="Geml J."/>
            <person name="Haridas S."/>
            <person name="Hughes K."/>
            <person name="Justo A."/>
            <person name="Karasinski D."/>
            <person name="Kautmanova I."/>
            <person name="Kiss B."/>
            <person name="Kocsube S."/>
            <person name="Kotiranta H."/>
            <person name="LaButti K.M."/>
            <person name="Lechner B.E."/>
            <person name="Liimatainen K."/>
            <person name="Lipzen A."/>
            <person name="Lukacs Z."/>
            <person name="Mihaltcheva S."/>
            <person name="Morgado L.N."/>
            <person name="Niskanen T."/>
            <person name="Noordeloos M.E."/>
            <person name="Ohm R.A."/>
            <person name="Ortiz-Santana B."/>
            <person name="Ovrebo C."/>
            <person name="Racz N."/>
            <person name="Riley R."/>
            <person name="Savchenko A."/>
            <person name="Shiryaev A."/>
            <person name="Soop K."/>
            <person name="Spirin V."/>
            <person name="Szebenyi C."/>
            <person name="Tomsovsky M."/>
            <person name="Tulloss R.E."/>
            <person name="Uehling J."/>
            <person name="Grigoriev I.V."/>
            <person name="Vagvolgyi C."/>
            <person name="Papp T."/>
            <person name="Martin F.M."/>
            <person name="Miettinen O."/>
            <person name="Hibbett D.S."/>
            <person name="Nagy L.G."/>
        </authorList>
    </citation>
    <scope>NUCLEOTIDE SEQUENCE [LARGE SCALE GENOMIC DNA]</scope>
    <source>
        <strain evidence="10 11">FP101781</strain>
    </source>
</reference>
<dbReference type="SUPFAM" id="SSF48350">
    <property type="entry name" value="GTPase activation domain, GAP"/>
    <property type="match status" value="1"/>
</dbReference>
<keyword evidence="5" id="KW-0539">Nucleus</keyword>
<dbReference type="Pfam" id="PF00412">
    <property type="entry name" value="LIM"/>
    <property type="match status" value="2"/>
</dbReference>
<organism evidence="10 11">
    <name type="scientific">Coprinellus micaceus</name>
    <name type="common">Glistening ink-cap mushroom</name>
    <name type="synonym">Coprinus micaceus</name>
    <dbReference type="NCBI Taxonomy" id="71717"/>
    <lineage>
        <taxon>Eukaryota</taxon>
        <taxon>Fungi</taxon>
        <taxon>Dikarya</taxon>
        <taxon>Basidiomycota</taxon>
        <taxon>Agaricomycotina</taxon>
        <taxon>Agaricomycetes</taxon>
        <taxon>Agaricomycetidae</taxon>
        <taxon>Agaricales</taxon>
        <taxon>Agaricineae</taxon>
        <taxon>Psathyrellaceae</taxon>
        <taxon>Coprinellus</taxon>
    </lineage>
</organism>
<name>A0A4Y7TRF6_COPMI</name>
<sequence>MQGPFVRALQTVFHLNCFKCLDCGEVVASKFFPIEGPDGKQSPLCERDYFRRLGLICAKCDMALRGSYITACNKKFHVEHFTCSVCTTLFGPQDSYYEHDGDVYCHFHYSTRFATKCAGCNSAILKQFVEINRNSRDECWHPECYMINKFWNVKVASRRPSSTASSITSPDLLSSPTSPTPDSPIPQSFREEEAQETPASLREKQSRMEQLVYRIWTVLSAFEESDMLRQVSNGAYLDAIRMAEKFILHVEVLFATIDDLEFQFSQIRHKGMQHVREARMLCRKTVELFTLLSHTQETGARRMGMTQELLALVTGLAHYLKILIRIALTGALKLERDYVLREAISSFLDKLHLLAVQGANPTARRIIRGSNGEVLHPNPGSGNYGTQCVTYGFRSLAPENAGESPFSPGAHSNGEGNGTVISSNNPPSDLCAKCGTTVEEDCVRLGTYQRWHSHCIACVTCGKVAAVPLPKETKEIALASSKSGDERDPSSSKDPSQSSKPSTQRRPPANVAQFVYDPSSLQTTPSFGDVPTRVYCLDHAHQGCRGGFQPVQRLEQYAFLLNVALRRLYLLLRKQGVVPAIIPSGTLDSSNPQGVRMPADMSDPYRNSSERMKSVYLDRKLSATARVAKRSTIVEGPSSDAVTIGSTSYAQASTTTPTPPHTQYQGSSSSLSQSTVTSSTSASQGQYQPSQRQDPYPQHLPPPSPKQQQPPAQASTLGQAAYRPSQQQGPSAPRGNIKMLEPLERSALPGHHGTNAAYYAEDPHAAGQQYQQQQQQPPYPPSQQQLYQPQPQHYQNQQYAPQQQQYQYSQQQLYHQPPPPSSSTYAPRGTPAQQRGPGNGGSPGGDGITLADIPSLMEAAQAREQHRSLPRESSIPYISELSPLELAIVRHSAVLALVKSPLKDSFDLDEILEMVEAKKNTFWNKLFNKGEKGLKNVKKKGVFGVPLELLAEREGADSMLGAARVTIRVPSFIDDVISAMRTMDMSVEGIFRKNGNIRRLKDLTEALDRDPSSVDLTQDNPVQLAALLKKFLRDLPDPLMTFKLHRLLIASQSVVQDDEERKRYLHLISLIMPKSHRDTMEVLFVFLKWVASFAHMDAETGSKMDLGNLATVIGPSILYSRGRDALRDETFGSLRVVTSLLENQDEFFLVPQDMLPILQDQEYFANALELPSKEFMKKVDMYLKVKGQGGRNQGSTTPYLGGGSAGQSGPANGSSAPRFAGSVPAPLPSPTMERPPPLGGDRSGRPSPNTTPHPQQGPPSTSNHGHGGNGGGYFAGAAGPPTNDYQHSSGPGSPSLQHRVPQGLQQQQRTPPMASADWSQPPRSNSGGGTPSGSRPVSVAGNPPSRSFNAAAPPSSSYTNVGPLSSSPMESGMYASPPANGYHPNAALRPR</sequence>
<dbReference type="CDD" id="cd08368">
    <property type="entry name" value="LIM"/>
    <property type="match status" value="1"/>
</dbReference>
<feature type="domain" description="LIM zinc-binding" evidence="8">
    <location>
        <begin position="55"/>
        <end position="115"/>
    </location>
</feature>
<feature type="region of interest" description="Disordered" evidence="7">
    <location>
        <begin position="589"/>
        <end position="608"/>
    </location>
</feature>
<feature type="region of interest" description="Disordered" evidence="7">
    <location>
        <begin position="162"/>
        <end position="203"/>
    </location>
</feature>
<dbReference type="CDD" id="cd09392">
    <property type="entry name" value="LIM2_Lrg1p_like"/>
    <property type="match status" value="1"/>
</dbReference>
<evidence type="ECO:0000256" key="1">
    <source>
        <dbReference type="ARBA" id="ARBA00004123"/>
    </source>
</evidence>
<feature type="compositionally biased region" description="Polar residues" evidence="7">
    <location>
        <begin position="1344"/>
        <end position="1369"/>
    </location>
</feature>
<dbReference type="GO" id="GO:0007165">
    <property type="term" value="P:signal transduction"/>
    <property type="evidence" value="ECO:0007669"/>
    <property type="project" value="InterPro"/>
</dbReference>
<dbReference type="EMBL" id="QPFP01000005">
    <property type="protein sequence ID" value="TEB36504.1"/>
    <property type="molecule type" value="Genomic_DNA"/>
</dbReference>
<evidence type="ECO:0000256" key="4">
    <source>
        <dbReference type="ARBA" id="ARBA00022833"/>
    </source>
</evidence>
<evidence type="ECO:0000256" key="2">
    <source>
        <dbReference type="ARBA" id="ARBA00022723"/>
    </source>
</evidence>
<dbReference type="GO" id="GO:0046872">
    <property type="term" value="F:metal ion binding"/>
    <property type="evidence" value="ECO:0007669"/>
    <property type="project" value="UniProtKB-KW"/>
</dbReference>
<feature type="compositionally biased region" description="Gly residues" evidence="7">
    <location>
        <begin position="837"/>
        <end position="847"/>
    </location>
</feature>
<feature type="region of interest" description="Disordered" evidence="7">
    <location>
        <begin position="764"/>
        <end position="850"/>
    </location>
</feature>
<feature type="compositionally biased region" description="Polar residues" evidence="7">
    <location>
        <begin position="1283"/>
        <end position="1296"/>
    </location>
</feature>
<feature type="compositionally biased region" description="Pro residues" evidence="7">
    <location>
        <begin position="1225"/>
        <end position="1238"/>
    </location>
</feature>
<feature type="compositionally biased region" description="Polar residues" evidence="7">
    <location>
        <begin position="714"/>
        <end position="730"/>
    </location>
</feature>
<comment type="caution">
    <text evidence="10">The sequence shown here is derived from an EMBL/GenBank/DDBJ whole genome shotgun (WGS) entry which is preliminary data.</text>
</comment>
<feature type="compositionally biased region" description="Low complexity" evidence="7">
    <location>
        <begin position="165"/>
        <end position="177"/>
    </location>
</feature>
<feature type="domain" description="Rho-GAP" evidence="9">
    <location>
        <begin position="945"/>
        <end position="1148"/>
    </location>
</feature>
<dbReference type="Proteomes" id="UP000298030">
    <property type="component" value="Unassembled WGS sequence"/>
</dbReference>
<dbReference type="InterPro" id="IPR000198">
    <property type="entry name" value="RhoGAP_dom"/>
</dbReference>
<keyword evidence="3" id="KW-0677">Repeat</keyword>
<feature type="compositionally biased region" description="Low complexity" evidence="7">
    <location>
        <begin position="768"/>
        <end position="815"/>
    </location>
</feature>
<keyword evidence="2 6" id="KW-0479">Metal-binding</keyword>
<dbReference type="SMART" id="SM00324">
    <property type="entry name" value="RhoGAP"/>
    <property type="match status" value="1"/>
</dbReference>
<evidence type="ECO:0000256" key="3">
    <source>
        <dbReference type="ARBA" id="ARBA00022737"/>
    </source>
</evidence>
<dbReference type="STRING" id="71717.A0A4Y7TRF6"/>
<feature type="compositionally biased region" description="Low complexity" evidence="7">
    <location>
        <begin position="650"/>
        <end position="684"/>
    </location>
</feature>
<accession>A0A4Y7TRF6</accession>